<name>A0A0V1IJJ5_TRIPS</name>
<accession>A0A0V1IJJ5</accession>
<evidence type="ECO:0000313" key="2">
    <source>
        <dbReference type="Proteomes" id="UP000054805"/>
    </source>
</evidence>
<dbReference type="Proteomes" id="UP000054805">
    <property type="component" value="Unassembled WGS sequence"/>
</dbReference>
<dbReference type="EMBL" id="JYDS01000161">
    <property type="protein sequence ID" value="KRZ22844.1"/>
    <property type="molecule type" value="Genomic_DNA"/>
</dbReference>
<gene>
    <name evidence="1" type="ORF">T4B_5478</name>
</gene>
<proteinExistence type="predicted"/>
<sequence length="201" mass="23330">MESETISRQRQKFVPADIIYLLVGHTTVGDAEGEQRSVASGWPVVLCPSYYYYDVTQGSVQPHYNGGLGELRHRNGRSYEAYITEILPAKQLVTVNWMEVNPLVKEKDERFQKRIHSESKKHSEKAKVNWEIGRPDLERLRIYKRKKRQENLFIMLMKEYRKQLPGQMVSFAGPEMINPEDVSRKMYIHIDDTLGVTAGTL</sequence>
<protein>
    <submittedName>
        <fullName evidence="1">Uncharacterized protein</fullName>
    </submittedName>
</protein>
<comment type="caution">
    <text evidence="1">The sequence shown here is derived from an EMBL/GenBank/DDBJ whole genome shotgun (WGS) entry which is preliminary data.</text>
</comment>
<keyword evidence="2" id="KW-1185">Reference proteome</keyword>
<organism evidence="1 2">
    <name type="scientific">Trichinella pseudospiralis</name>
    <name type="common">Parasitic roundworm</name>
    <dbReference type="NCBI Taxonomy" id="6337"/>
    <lineage>
        <taxon>Eukaryota</taxon>
        <taxon>Metazoa</taxon>
        <taxon>Ecdysozoa</taxon>
        <taxon>Nematoda</taxon>
        <taxon>Enoplea</taxon>
        <taxon>Dorylaimia</taxon>
        <taxon>Trichinellida</taxon>
        <taxon>Trichinellidae</taxon>
        <taxon>Trichinella</taxon>
    </lineage>
</organism>
<evidence type="ECO:0000313" key="1">
    <source>
        <dbReference type="EMBL" id="KRZ22844.1"/>
    </source>
</evidence>
<dbReference type="AlphaFoldDB" id="A0A0V1IJJ5"/>
<reference evidence="1 2" key="1">
    <citation type="submission" date="2015-01" db="EMBL/GenBank/DDBJ databases">
        <title>Evolution of Trichinella species and genotypes.</title>
        <authorList>
            <person name="Korhonen P.K."/>
            <person name="Edoardo P."/>
            <person name="Giuseppe L.R."/>
            <person name="Gasser R.B."/>
        </authorList>
    </citation>
    <scope>NUCLEOTIDE SEQUENCE [LARGE SCALE GENOMIC DNA]</scope>
    <source>
        <strain evidence="1">ISS588</strain>
    </source>
</reference>